<dbReference type="InParanoid" id="A0A212FKJ2"/>
<dbReference type="GO" id="GO:0046872">
    <property type="term" value="F:metal ion binding"/>
    <property type="evidence" value="ECO:0007669"/>
    <property type="project" value="InterPro"/>
</dbReference>
<keyword evidence="3" id="KW-0378">Hydrolase</keyword>
<keyword evidence="2" id="KW-0325">Glycoprotein</keyword>
<feature type="domain" description="Purple acid phosphatase N-terminal" evidence="6">
    <location>
        <begin position="32"/>
        <end position="123"/>
    </location>
</feature>
<dbReference type="InterPro" id="IPR029052">
    <property type="entry name" value="Metallo-depent_PP-like"/>
</dbReference>
<dbReference type="AlphaFoldDB" id="A0A212FKJ2"/>
<comment type="caution">
    <text evidence="7">The sequence shown here is derived from an EMBL/GenBank/DDBJ whole genome shotgun (WGS) entry which is preliminary data.</text>
</comment>
<feature type="domain" description="Calcineurin-like phosphoesterase" evidence="5">
    <location>
        <begin position="133"/>
        <end position="252"/>
    </location>
</feature>
<dbReference type="Pfam" id="PF16656">
    <property type="entry name" value="Pur_ac_phosph_N"/>
    <property type="match status" value="1"/>
</dbReference>
<evidence type="ECO:0000256" key="3">
    <source>
        <dbReference type="RuleBase" id="RU361203"/>
    </source>
</evidence>
<evidence type="ECO:0000259" key="5">
    <source>
        <dbReference type="Pfam" id="PF00149"/>
    </source>
</evidence>
<proteinExistence type="inferred from homology"/>
<gene>
    <name evidence="7" type="ORF">KGM_203487</name>
</gene>
<dbReference type="Gene3D" id="2.60.40.380">
    <property type="entry name" value="Purple acid phosphatase-like, N-terminal"/>
    <property type="match status" value="1"/>
</dbReference>
<dbReference type="Gene3D" id="3.60.21.10">
    <property type="match status" value="1"/>
</dbReference>
<reference evidence="7 8" key="1">
    <citation type="journal article" date="2011" name="Cell">
        <title>The monarch butterfly genome yields insights into long-distance migration.</title>
        <authorList>
            <person name="Zhan S."/>
            <person name="Merlin C."/>
            <person name="Boore J.L."/>
            <person name="Reppert S.M."/>
        </authorList>
    </citation>
    <scope>NUCLEOTIDE SEQUENCE [LARGE SCALE GENOMIC DNA]</scope>
    <source>
        <strain evidence="7">F-2</strain>
    </source>
</reference>
<name>A0A212FKJ2_DANPL</name>
<evidence type="ECO:0000256" key="1">
    <source>
        <dbReference type="ARBA" id="ARBA00022729"/>
    </source>
</evidence>
<protein>
    <recommendedName>
        <fullName evidence="3">Purple acid phosphatase</fullName>
        <ecNumber evidence="3">3.1.3.2</ecNumber>
    </recommendedName>
</protein>
<dbReference type="SUPFAM" id="SSF56300">
    <property type="entry name" value="Metallo-dependent phosphatases"/>
    <property type="match status" value="1"/>
</dbReference>
<dbReference type="STRING" id="278856.A0A212FKJ2"/>
<sequence>MKLLIFVVVITLSKANKTPRVSPGYDCDYCQPEQIHISFGSKTNDIVVTWTTFNDTQESRVQYGVGVMDQEAVGSSTVFTDGGRRKRNMWIHRVLLKDLNFNTKYVYHAGSVYGWSEQLSFKTPPQGEDWVVRAAVYGDMGSKNAHSLSYLQDEAERGHFDLILHVGDFAYDMDTDDALVGDEFMRQIQPLAAGLPYMTCPGNHESKYNFSNYRNRFSMPGDSESMFYSFDLGPVHFVSISTEFYYFLNYGFKMVANQFYWLEEDLRKANEPENRQDIL</sequence>
<dbReference type="PANTHER" id="PTHR45867:SF3">
    <property type="entry name" value="ACID PHOSPHATASE TYPE 7"/>
    <property type="match status" value="1"/>
</dbReference>
<comment type="catalytic activity">
    <reaction evidence="3">
        <text>a phosphate monoester + H2O = an alcohol + phosphate</text>
        <dbReference type="Rhea" id="RHEA:15017"/>
        <dbReference type="ChEBI" id="CHEBI:15377"/>
        <dbReference type="ChEBI" id="CHEBI:30879"/>
        <dbReference type="ChEBI" id="CHEBI:43474"/>
        <dbReference type="ChEBI" id="CHEBI:67140"/>
        <dbReference type="EC" id="3.1.3.2"/>
    </reaction>
</comment>
<keyword evidence="1 4" id="KW-0732">Signal</keyword>
<dbReference type="SUPFAM" id="SSF49363">
    <property type="entry name" value="Purple acid phosphatase, N-terminal domain"/>
    <property type="match status" value="1"/>
</dbReference>
<keyword evidence="8" id="KW-1185">Reference proteome</keyword>
<dbReference type="InterPro" id="IPR008963">
    <property type="entry name" value="Purple_acid_Pase-like_N"/>
</dbReference>
<dbReference type="EMBL" id="AGBW02008030">
    <property type="protein sequence ID" value="OWR54258.1"/>
    <property type="molecule type" value="Genomic_DNA"/>
</dbReference>
<dbReference type="Pfam" id="PF00149">
    <property type="entry name" value="Metallophos"/>
    <property type="match status" value="1"/>
</dbReference>
<feature type="chain" id="PRO_5013369937" description="Purple acid phosphatase" evidence="4">
    <location>
        <begin position="16"/>
        <end position="279"/>
    </location>
</feature>
<dbReference type="InterPro" id="IPR004843">
    <property type="entry name" value="Calcineurin-like_PHP"/>
</dbReference>
<dbReference type="CDD" id="cd00839">
    <property type="entry name" value="MPP_PAPs"/>
    <property type="match status" value="1"/>
</dbReference>
<accession>A0A212FKJ2</accession>
<comment type="similarity">
    <text evidence="3">Belongs to the metallophosphoesterase superfamily. Purple acid phosphatase family.</text>
</comment>
<dbReference type="PANTHER" id="PTHR45867">
    <property type="entry name" value="PURPLE ACID PHOSPHATASE"/>
    <property type="match status" value="1"/>
</dbReference>
<evidence type="ECO:0000256" key="2">
    <source>
        <dbReference type="ARBA" id="ARBA00023180"/>
    </source>
</evidence>
<feature type="signal peptide" evidence="4">
    <location>
        <begin position="1"/>
        <end position="15"/>
    </location>
</feature>
<dbReference type="FunCoup" id="A0A212FKJ2">
    <property type="interactions" value="2"/>
</dbReference>
<dbReference type="InterPro" id="IPR015914">
    <property type="entry name" value="PAPs_N"/>
</dbReference>
<evidence type="ECO:0000313" key="8">
    <source>
        <dbReference type="Proteomes" id="UP000007151"/>
    </source>
</evidence>
<dbReference type="InterPro" id="IPR041792">
    <property type="entry name" value="MPP_PAP"/>
</dbReference>
<evidence type="ECO:0000256" key="4">
    <source>
        <dbReference type="SAM" id="SignalP"/>
    </source>
</evidence>
<evidence type="ECO:0000313" key="7">
    <source>
        <dbReference type="EMBL" id="OWR54258.1"/>
    </source>
</evidence>
<dbReference type="EC" id="3.1.3.2" evidence="3"/>
<dbReference type="KEGG" id="dpl:KGM_203487"/>
<evidence type="ECO:0000259" key="6">
    <source>
        <dbReference type="Pfam" id="PF16656"/>
    </source>
</evidence>
<dbReference type="GO" id="GO:0003993">
    <property type="term" value="F:acid phosphatase activity"/>
    <property type="evidence" value="ECO:0007669"/>
    <property type="project" value="UniProtKB-EC"/>
</dbReference>
<organism evidence="7 8">
    <name type="scientific">Danaus plexippus plexippus</name>
    <dbReference type="NCBI Taxonomy" id="278856"/>
    <lineage>
        <taxon>Eukaryota</taxon>
        <taxon>Metazoa</taxon>
        <taxon>Ecdysozoa</taxon>
        <taxon>Arthropoda</taxon>
        <taxon>Hexapoda</taxon>
        <taxon>Insecta</taxon>
        <taxon>Pterygota</taxon>
        <taxon>Neoptera</taxon>
        <taxon>Endopterygota</taxon>
        <taxon>Lepidoptera</taxon>
        <taxon>Glossata</taxon>
        <taxon>Ditrysia</taxon>
        <taxon>Papilionoidea</taxon>
        <taxon>Nymphalidae</taxon>
        <taxon>Danainae</taxon>
        <taxon>Danaini</taxon>
        <taxon>Danaina</taxon>
        <taxon>Danaus</taxon>
        <taxon>Danaus</taxon>
    </lineage>
</organism>
<dbReference type="eggNOG" id="KOG1378">
    <property type="taxonomic scope" value="Eukaryota"/>
</dbReference>
<dbReference type="Proteomes" id="UP000007151">
    <property type="component" value="Unassembled WGS sequence"/>
</dbReference>